<evidence type="ECO:0000313" key="4">
    <source>
        <dbReference type="Proteomes" id="UP000229681"/>
    </source>
</evidence>
<evidence type="ECO:0000259" key="2">
    <source>
        <dbReference type="Pfam" id="PF12849"/>
    </source>
</evidence>
<evidence type="ECO:0000313" key="3">
    <source>
        <dbReference type="EMBL" id="PJF36163.1"/>
    </source>
</evidence>
<dbReference type="Proteomes" id="UP000229681">
    <property type="component" value="Unassembled WGS sequence"/>
</dbReference>
<keyword evidence="1" id="KW-0732">Signal</keyword>
<name>A0A2M8PF54_9CHLR</name>
<dbReference type="EMBL" id="PGTM01000075">
    <property type="protein sequence ID" value="PJF36163.1"/>
    <property type="molecule type" value="Genomic_DNA"/>
</dbReference>
<dbReference type="Gene3D" id="3.40.190.10">
    <property type="entry name" value="Periplasmic binding protein-like II"/>
    <property type="match status" value="2"/>
</dbReference>
<dbReference type="SUPFAM" id="SSF53850">
    <property type="entry name" value="Periplasmic binding protein-like II"/>
    <property type="match status" value="1"/>
</dbReference>
<accession>A0A2M8PF54</accession>
<dbReference type="InterPro" id="IPR050811">
    <property type="entry name" value="Phosphate_ABC_transporter"/>
</dbReference>
<dbReference type="InterPro" id="IPR024370">
    <property type="entry name" value="PBP_domain"/>
</dbReference>
<sequence length="317" mass="34347">MSRALEAGLRCHACSERIEWLELAFDLRHSHTRGVSVFLATSWRSARRTLVALSLALAGCRASLPAASPTPNTFPLRLLVDGASTPLLHELANSFYNKDALAAWDIITLEPRYALAELARGEVPFAVLSHLPDPRLVEEGALWATPIAQLGIALIVHPSNLINNLTPAQMRALLRGQVRNWAEVGGADRPVQVIARPAESSEAAIVQALLLGDQPITRTARLAPTSQSVLELVQADPNSIGYVSVGHLKEGVRTVAFDGILPTVEAITVGTYALRSPILVVGNAEPANDLYRAFFAWIQSPEGQRIVRQRYGALPMQ</sequence>
<organism evidence="3 4">
    <name type="scientific">Candidatus Thermofonsia Clade 1 bacterium</name>
    <dbReference type="NCBI Taxonomy" id="2364210"/>
    <lineage>
        <taxon>Bacteria</taxon>
        <taxon>Bacillati</taxon>
        <taxon>Chloroflexota</taxon>
        <taxon>Candidatus Thermofontia</taxon>
        <taxon>Candidatus Thermofonsia Clade 1</taxon>
    </lineage>
</organism>
<proteinExistence type="predicted"/>
<protein>
    <recommendedName>
        <fullName evidence="2">PBP domain-containing protein</fullName>
    </recommendedName>
</protein>
<feature type="domain" description="PBP" evidence="2">
    <location>
        <begin position="70"/>
        <end position="302"/>
    </location>
</feature>
<dbReference type="PANTHER" id="PTHR30570:SF1">
    <property type="entry name" value="PHOSPHATE-BINDING PROTEIN PSTS"/>
    <property type="match status" value="1"/>
</dbReference>
<dbReference type="AlphaFoldDB" id="A0A2M8PF54"/>
<gene>
    <name evidence="3" type="ORF">CUN49_06885</name>
</gene>
<evidence type="ECO:0000256" key="1">
    <source>
        <dbReference type="ARBA" id="ARBA00022729"/>
    </source>
</evidence>
<dbReference type="Pfam" id="PF12849">
    <property type="entry name" value="PBP_like_2"/>
    <property type="match status" value="1"/>
</dbReference>
<dbReference type="PANTHER" id="PTHR30570">
    <property type="entry name" value="PERIPLASMIC PHOSPHATE BINDING COMPONENT OF PHOSPHATE ABC TRANSPORTER"/>
    <property type="match status" value="1"/>
</dbReference>
<reference evidence="3 4" key="1">
    <citation type="submission" date="2017-11" db="EMBL/GenBank/DDBJ databases">
        <title>Evolution of Phototrophy in the Chloroflexi Phylum Driven by Horizontal Gene Transfer.</title>
        <authorList>
            <person name="Ward L.M."/>
            <person name="Hemp J."/>
            <person name="Shih P.M."/>
            <person name="Mcglynn S.E."/>
            <person name="Fischer W."/>
        </authorList>
    </citation>
    <scope>NUCLEOTIDE SEQUENCE [LARGE SCALE GENOMIC DNA]</scope>
    <source>
        <strain evidence="3">JP3_13</strain>
    </source>
</reference>
<comment type="caution">
    <text evidence="3">The sequence shown here is derived from an EMBL/GenBank/DDBJ whole genome shotgun (WGS) entry which is preliminary data.</text>
</comment>